<dbReference type="InterPro" id="IPR051077">
    <property type="entry name" value="Ca-dependent_lectin"/>
</dbReference>
<evidence type="ECO:0000313" key="1">
    <source>
        <dbReference type="EMBL" id="KAJ8303209.1"/>
    </source>
</evidence>
<accession>A0ABQ9EF49</accession>
<gene>
    <name evidence="1" type="ORF">KUTeg_019605</name>
</gene>
<name>A0ABQ9EF49_TEGGR</name>
<evidence type="ECO:0000313" key="2">
    <source>
        <dbReference type="Proteomes" id="UP001217089"/>
    </source>
</evidence>
<dbReference type="EMBL" id="JARBDR010000917">
    <property type="protein sequence ID" value="KAJ8303209.1"/>
    <property type="molecule type" value="Genomic_DNA"/>
</dbReference>
<protein>
    <recommendedName>
        <fullName evidence="3">Short-chain collagen C4-like</fullName>
    </recommendedName>
</protein>
<dbReference type="PANTHER" id="PTHR24024">
    <property type="entry name" value="PULMONARY SURFACTANT-ASSOCIATED PROTEIN A"/>
    <property type="match status" value="1"/>
</dbReference>
<organism evidence="1 2">
    <name type="scientific">Tegillarca granosa</name>
    <name type="common">Malaysian cockle</name>
    <name type="synonym">Anadara granosa</name>
    <dbReference type="NCBI Taxonomy" id="220873"/>
    <lineage>
        <taxon>Eukaryota</taxon>
        <taxon>Metazoa</taxon>
        <taxon>Spiralia</taxon>
        <taxon>Lophotrochozoa</taxon>
        <taxon>Mollusca</taxon>
        <taxon>Bivalvia</taxon>
        <taxon>Autobranchia</taxon>
        <taxon>Pteriomorphia</taxon>
        <taxon>Arcoida</taxon>
        <taxon>Arcoidea</taxon>
        <taxon>Arcidae</taxon>
        <taxon>Tegillarca</taxon>
    </lineage>
</organism>
<comment type="caution">
    <text evidence="1">The sequence shown here is derived from an EMBL/GenBank/DDBJ whole genome shotgun (WGS) entry which is preliminary data.</text>
</comment>
<evidence type="ECO:0008006" key="3">
    <source>
        <dbReference type="Google" id="ProtNLM"/>
    </source>
</evidence>
<sequence length="153" mass="16512">MAGSLYSHTGSGSNYLCLTTDPLWGHYDDSAGVHTAQIYGAEYEGLVFSSSLHDEDAPCSVCQSKAARTVMMIPGRNKCYTGWNMEYNGYLVANNIDNTKSEYVCLDSPPDVIYGGHTDQNGAVLYSVEGICGSLPCPPYVNGRELTCVVCSK</sequence>
<dbReference type="PANTHER" id="PTHR24024:SF18">
    <property type="entry name" value="SHORT-CHAIN COLLAGEN C4-LIKE"/>
    <property type="match status" value="1"/>
</dbReference>
<proteinExistence type="predicted"/>
<keyword evidence="2" id="KW-1185">Reference proteome</keyword>
<reference evidence="1 2" key="1">
    <citation type="submission" date="2022-12" db="EMBL/GenBank/DDBJ databases">
        <title>Chromosome-level genome of Tegillarca granosa.</title>
        <authorList>
            <person name="Kim J."/>
        </authorList>
    </citation>
    <scope>NUCLEOTIDE SEQUENCE [LARGE SCALE GENOMIC DNA]</scope>
    <source>
        <strain evidence="1">Teg-2019</strain>
        <tissue evidence="1">Adductor muscle</tissue>
    </source>
</reference>
<dbReference type="Proteomes" id="UP001217089">
    <property type="component" value="Unassembled WGS sequence"/>
</dbReference>